<dbReference type="Pfam" id="PF01808">
    <property type="entry name" value="AICARFT_IMPCHas"/>
    <property type="match status" value="1"/>
</dbReference>
<dbReference type="SMART" id="SM00798">
    <property type="entry name" value="AICARFT_IMPCHas"/>
    <property type="match status" value="1"/>
</dbReference>
<dbReference type="PIRSF" id="PIRSF000414">
    <property type="entry name" value="AICARFT_IMPCHas"/>
    <property type="match status" value="1"/>
</dbReference>
<dbReference type="GO" id="GO:0005829">
    <property type="term" value="C:cytosol"/>
    <property type="evidence" value="ECO:0007669"/>
    <property type="project" value="TreeGrafter"/>
</dbReference>
<keyword evidence="5 10" id="KW-0658">Purine biosynthesis</keyword>
<dbReference type="InterPro" id="IPR002695">
    <property type="entry name" value="PurH-like"/>
</dbReference>
<evidence type="ECO:0000313" key="13">
    <source>
        <dbReference type="Proteomes" id="UP000306477"/>
    </source>
</evidence>
<dbReference type="InterPro" id="IPR024051">
    <property type="entry name" value="AICAR_Tfase_dup_dom_sf"/>
</dbReference>
<keyword evidence="4 10" id="KW-0808">Transferase</keyword>
<feature type="domain" description="MGS-like" evidence="11">
    <location>
        <begin position="1"/>
        <end position="146"/>
    </location>
</feature>
<keyword evidence="6 10" id="KW-0378">Hydrolase</keyword>
<dbReference type="GO" id="GO:0006189">
    <property type="term" value="P:'de novo' IMP biosynthetic process"/>
    <property type="evidence" value="ECO:0007669"/>
    <property type="project" value="UniProtKB-UniRule"/>
</dbReference>
<dbReference type="Gene3D" id="3.40.140.20">
    <property type="match status" value="2"/>
</dbReference>
<dbReference type="EMBL" id="SLUB01000046">
    <property type="protein sequence ID" value="THE10476.1"/>
    <property type="molecule type" value="Genomic_DNA"/>
</dbReference>
<dbReference type="GO" id="GO:0004643">
    <property type="term" value="F:phosphoribosylaminoimidazolecarboxamide formyltransferase activity"/>
    <property type="evidence" value="ECO:0007669"/>
    <property type="project" value="UniProtKB-UniRule"/>
</dbReference>
<dbReference type="SMART" id="SM00851">
    <property type="entry name" value="MGS"/>
    <property type="match status" value="1"/>
</dbReference>
<evidence type="ECO:0000256" key="1">
    <source>
        <dbReference type="ARBA" id="ARBA00004844"/>
    </source>
</evidence>
<dbReference type="RefSeq" id="WP_136381081.1">
    <property type="nucleotide sequence ID" value="NZ_SLUB01000046.1"/>
</dbReference>
<dbReference type="Proteomes" id="UP000306477">
    <property type="component" value="Unassembled WGS sequence"/>
</dbReference>
<evidence type="ECO:0000313" key="12">
    <source>
        <dbReference type="EMBL" id="THE10476.1"/>
    </source>
</evidence>
<proteinExistence type="inferred from homology"/>
<accession>A0A4S3PMY5</accession>
<dbReference type="CDD" id="cd01421">
    <property type="entry name" value="IMPCH"/>
    <property type="match status" value="1"/>
</dbReference>
<evidence type="ECO:0000256" key="2">
    <source>
        <dbReference type="ARBA" id="ARBA00004954"/>
    </source>
</evidence>
<evidence type="ECO:0000256" key="10">
    <source>
        <dbReference type="HAMAP-Rule" id="MF_00139"/>
    </source>
</evidence>
<sequence length="512" mass="55470">MTIKRALISVSDKQGLVPFVKGLIENGVEVISTGGTKRTLEEAGLTVIGISEVTGFPEIMDGRVKTLHPNIHGGLLAVRDNEEHVKQLQEHQITPIDLVVVNLYPFQQTIAKPDVQFADAIENIDIGGPSMLRSAAKNHKYVTVVVDPQDYDTVLAEITEKGEVTAQTKLRLGAKVFRHTAAYDAVIAEFLTNAAGEESPESLTVTYEKKQDLRYGENPHQKAAFYKKPLGTPVSIASATQLHGKELSYNNINDADAALQIVKEFKEPAAVAVKHMNPCGVGVGNTLEEAYQKAYEADSTSIFGGIIAVNREVDAQTAHKLREIFLEIIIAPSFSEEAFEILSSKKNLRLLTVDFSDDKKALKKLVSVRGGLLVQDEDAYGLDDATISIPTKREPTEQEWADLKLGWKVVKHVKSNAIVLAKDDMTIGIGAGQMNRVGSANIAITQAGEKAKGSALASDAFFPMGDTVEAAAKAGITAIIQPGGSIRDEESIQKADEYGIAMVFTGVRHFKH</sequence>
<dbReference type="NCBIfam" id="TIGR00355">
    <property type="entry name" value="purH"/>
    <property type="match status" value="1"/>
</dbReference>
<reference evidence="12 13" key="1">
    <citation type="journal article" date="2019" name="Indoor Air">
        <title>Impacts of indoor surface finishes on bacterial viability.</title>
        <authorList>
            <person name="Hu J."/>
            <person name="Maamar S.B."/>
            <person name="Glawe A.J."/>
            <person name="Gottel N."/>
            <person name="Gilbert J.A."/>
            <person name="Hartmann E.M."/>
        </authorList>
    </citation>
    <scope>NUCLEOTIDE SEQUENCE [LARGE SCALE GENOMIC DNA]</scope>
    <source>
        <strain evidence="12 13">AF060A6</strain>
    </source>
</reference>
<dbReference type="InterPro" id="IPR011607">
    <property type="entry name" value="MGS-like_dom"/>
</dbReference>
<name>A0A4S3PMY5_9BACI</name>
<dbReference type="InterPro" id="IPR036914">
    <property type="entry name" value="MGS-like_dom_sf"/>
</dbReference>
<comment type="catalytic activity">
    <reaction evidence="8 10">
        <text>(6R)-10-formyltetrahydrofolate + 5-amino-1-(5-phospho-beta-D-ribosyl)imidazole-4-carboxamide = 5-formamido-1-(5-phospho-D-ribosyl)imidazole-4-carboxamide + (6S)-5,6,7,8-tetrahydrofolate</text>
        <dbReference type="Rhea" id="RHEA:22192"/>
        <dbReference type="ChEBI" id="CHEBI:57453"/>
        <dbReference type="ChEBI" id="CHEBI:58467"/>
        <dbReference type="ChEBI" id="CHEBI:58475"/>
        <dbReference type="ChEBI" id="CHEBI:195366"/>
        <dbReference type="EC" id="2.1.2.3"/>
    </reaction>
</comment>
<dbReference type="SUPFAM" id="SSF52335">
    <property type="entry name" value="Methylglyoxal synthase-like"/>
    <property type="match status" value="1"/>
</dbReference>
<dbReference type="FunFam" id="3.40.140.20:FF:000001">
    <property type="entry name" value="Bifunctional purine biosynthesis protein PurH"/>
    <property type="match status" value="1"/>
</dbReference>
<dbReference type="Pfam" id="PF02142">
    <property type="entry name" value="MGS"/>
    <property type="match status" value="1"/>
</dbReference>
<dbReference type="SUPFAM" id="SSF53927">
    <property type="entry name" value="Cytidine deaminase-like"/>
    <property type="match status" value="1"/>
</dbReference>
<evidence type="ECO:0000256" key="8">
    <source>
        <dbReference type="ARBA" id="ARBA00050488"/>
    </source>
</evidence>
<comment type="pathway">
    <text evidence="2 10">Purine metabolism; IMP biosynthesis via de novo pathway; 5-formamido-1-(5-phospho-D-ribosyl)imidazole-4-carboxamide from 5-amino-1-(5-phospho-D-ribosyl)imidazole-4-carboxamide (10-formyl THF route): step 1/1.</text>
</comment>
<dbReference type="Gene3D" id="3.40.50.1380">
    <property type="entry name" value="Methylglyoxal synthase-like domain"/>
    <property type="match status" value="1"/>
</dbReference>
<dbReference type="PANTHER" id="PTHR11692">
    <property type="entry name" value="BIFUNCTIONAL PURINE BIOSYNTHESIS PROTEIN PURH"/>
    <property type="match status" value="1"/>
</dbReference>
<protein>
    <recommendedName>
        <fullName evidence="10">Bifunctional purine biosynthesis protein PurH</fullName>
    </recommendedName>
    <domain>
        <recommendedName>
            <fullName evidence="10">Phosphoribosylaminoimidazolecarboxamide formyltransferase</fullName>
            <ecNumber evidence="10">2.1.2.3</ecNumber>
        </recommendedName>
        <alternativeName>
            <fullName evidence="10">AICAR transformylase</fullName>
        </alternativeName>
    </domain>
    <domain>
        <recommendedName>
            <fullName evidence="10">IMP cyclohydrolase</fullName>
            <ecNumber evidence="10">3.5.4.10</ecNumber>
        </recommendedName>
        <alternativeName>
            <fullName evidence="10">ATIC</fullName>
        </alternativeName>
        <alternativeName>
            <fullName evidence="10">IMP synthase</fullName>
        </alternativeName>
        <alternativeName>
            <fullName evidence="10">Inosinicase</fullName>
        </alternativeName>
    </domain>
</protein>
<dbReference type="FunFam" id="3.40.50.1380:FF:000001">
    <property type="entry name" value="Bifunctional purine biosynthesis protein PurH"/>
    <property type="match status" value="1"/>
</dbReference>
<dbReference type="OrthoDB" id="9802065at2"/>
<dbReference type="STRING" id="1033734.GCA_000285535_03395"/>
<dbReference type="NCBIfam" id="NF002049">
    <property type="entry name" value="PRK00881.1"/>
    <property type="match status" value="1"/>
</dbReference>
<evidence type="ECO:0000256" key="6">
    <source>
        <dbReference type="ARBA" id="ARBA00022801"/>
    </source>
</evidence>
<dbReference type="AlphaFoldDB" id="A0A4S3PMY5"/>
<comment type="caution">
    <text evidence="12">The sequence shown here is derived from an EMBL/GenBank/DDBJ whole genome shotgun (WGS) entry which is preliminary data.</text>
</comment>
<keyword evidence="13" id="KW-1185">Reference proteome</keyword>
<comment type="catalytic activity">
    <reaction evidence="9 10">
        <text>IMP + H2O = 5-formamido-1-(5-phospho-D-ribosyl)imidazole-4-carboxamide</text>
        <dbReference type="Rhea" id="RHEA:18445"/>
        <dbReference type="ChEBI" id="CHEBI:15377"/>
        <dbReference type="ChEBI" id="CHEBI:58053"/>
        <dbReference type="ChEBI" id="CHEBI:58467"/>
        <dbReference type="EC" id="3.5.4.10"/>
    </reaction>
</comment>
<dbReference type="PANTHER" id="PTHR11692:SF0">
    <property type="entry name" value="BIFUNCTIONAL PURINE BIOSYNTHESIS PROTEIN ATIC"/>
    <property type="match status" value="1"/>
</dbReference>
<organism evidence="12 13">
    <name type="scientific">Bacillus timonensis</name>
    <dbReference type="NCBI Taxonomy" id="1033734"/>
    <lineage>
        <taxon>Bacteria</taxon>
        <taxon>Bacillati</taxon>
        <taxon>Bacillota</taxon>
        <taxon>Bacilli</taxon>
        <taxon>Bacillales</taxon>
        <taxon>Bacillaceae</taxon>
        <taxon>Bacillus</taxon>
    </lineage>
</organism>
<dbReference type="GO" id="GO:0003937">
    <property type="term" value="F:IMP cyclohydrolase activity"/>
    <property type="evidence" value="ECO:0007669"/>
    <property type="project" value="UniProtKB-UniRule"/>
</dbReference>
<evidence type="ECO:0000256" key="9">
    <source>
        <dbReference type="ARBA" id="ARBA00050687"/>
    </source>
</evidence>
<evidence type="ECO:0000259" key="11">
    <source>
        <dbReference type="PROSITE" id="PS51855"/>
    </source>
</evidence>
<dbReference type="HAMAP" id="MF_00139">
    <property type="entry name" value="PurH"/>
    <property type="match status" value="1"/>
</dbReference>
<gene>
    <name evidence="10 12" type="primary">purH</name>
    <name evidence="12" type="ORF">E1I69_18690</name>
</gene>
<evidence type="ECO:0000256" key="7">
    <source>
        <dbReference type="ARBA" id="ARBA00023268"/>
    </source>
</evidence>
<dbReference type="FunFam" id="3.40.140.20:FF:000002">
    <property type="entry name" value="Bifunctional purine biosynthesis protein PurH"/>
    <property type="match status" value="1"/>
</dbReference>
<comment type="domain">
    <text evidence="10">The IMP cyclohydrolase activity resides in the N-terminal region.</text>
</comment>
<evidence type="ECO:0000256" key="5">
    <source>
        <dbReference type="ARBA" id="ARBA00022755"/>
    </source>
</evidence>
<dbReference type="EC" id="2.1.2.3" evidence="10"/>
<comment type="pathway">
    <text evidence="1 10">Purine metabolism; IMP biosynthesis via de novo pathway; IMP from 5-formamido-1-(5-phospho-D-ribosyl)imidazole-4-carboxamide: step 1/1.</text>
</comment>
<dbReference type="EC" id="3.5.4.10" evidence="10"/>
<comment type="similarity">
    <text evidence="3 10">Belongs to the PurH family.</text>
</comment>
<evidence type="ECO:0000256" key="3">
    <source>
        <dbReference type="ARBA" id="ARBA00007667"/>
    </source>
</evidence>
<dbReference type="InterPro" id="IPR016193">
    <property type="entry name" value="Cytidine_deaminase-like"/>
</dbReference>
<keyword evidence="7 10" id="KW-0511">Multifunctional enzyme</keyword>
<evidence type="ECO:0000256" key="4">
    <source>
        <dbReference type="ARBA" id="ARBA00022679"/>
    </source>
</evidence>
<dbReference type="PROSITE" id="PS51855">
    <property type="entry name" value="MGS"/>
    <property type="match status" value="1"/>
</dbReference>
<dbReference type="UniPathway" id="UPA00074">
    <property type="reaction ID" value="UER00133"/>
</dbReference>